<dbReference type="AlphaFoldDB" id="A0A1B0ABI4"/>
<reference evidence="3" key="1">
    <citation type="submission" date="2014-03" db="EMBL/GenBank/DDBJ databases">
        <authorList>
            <person name="Aksoy S."/>
            <person name="Warren W."/>
            <person name="Wilson R.K."/>
        </authorList>
    </citation>
    <scope>NUCLEOTIDE SEQUENCE [LARGE SCALE GENOMIC DNA]</scope>
    <source>
        <strain evidence="3">IAEA</strain>
    </source>
</reference>
<keyword evidence="3" id="KW-1185">Reference proteome</keyword>
<feature type="transmembrane region" description="Helical" evidence="1">
    <location>
        <begin position="42"/>
        <end position="60"/>
    </location>
</feature>
<proteinExistence type="predicted"/>
<sequence length="161" mass="18840">MTCDILQLCQFAHYINNNLVSGHESWTATYFYNSSVKGSYKIINNGFMFVHFAVIEIALAFPNKSLRHYITCFFCLYCLQYSIVKGMNSTRILLQHRCHWIDRRDLGRFISRGVKVFPPAFTTLKTFHDGVESTHHHHVEHVKHVAYKTHMHLHGVRSENI</sequence>
<keyword evidence="1" id="KW-1133">Transmembrane helix</keyword>
<keyword evidence="1" id="KW-0472">Membrane</keyword>
<dbReference type="EnsemblMetazoa" id="GPAI040255-RA">
    <property type="protein sequence ID" value="GPAI040255-PA"/>
    <property type="gene ID" value="GPAI040255"/>
</dbReference>
<feature type="transmembrane region" description="Helical" evidence="1">
    <location>
        <begin position="66"/>
        <end position="84"/>
    </location>
</feature>
<dbReference type="VEuPathDB" id="VectorBase:GPAI040255"/>
<keyword evidence="1" id="KW-0812">Transmembrane</keyword>
<protein>
    <submittedName>
        <fullName evidence="2">Uncharacterized protein</fullName>
    </submittedName>
</protein>
<organism evidence="2 3">
    <name type="scientific">Glossina pallidipes</name>
    <name type="common">Tsetse fly</name>
    <dbReference type="NCBI Taxonomy" id="7398"/>
    <lineage>
        <taxon>Eukaryota</taxon>
        <taxon>Metazoa</taxon>
        <taxon>Ecdysozoa</taxon>
        <taxon>Arthropoda</taxon>
        <taxon>Hexapoda</taxon>
        <taxon>Insecta</taxon>
        <taxon>Pterygota</taxon>
        <taxon>Neoptera</taxon>
        <taxon>Endopterygota</taxon>
        <taxon>Diptera</taxon>
        <taxon>Brachycera</taxon>
        <taxon>Muscomorpha</taxon>
        <taxon>Hippoboscoidea</taxon>
        <taxon>Glossinidae</taxon>
        <taxon>Glossina</taxon>
    </lineage>
</organism>
<accession>A0A1B0ABI4</accession>
<evidence type="ECO:0000313" key="2">
    <source>
        <dbReference type="EnsemblMetazoa" id="GPAI040255-PA"/>
    </source>
</evidence>
<evidence type="ECO:0000313" key="3">
    <source>
        <dbReference type="Proteomes" id="UP000092445"/>
    </source>
</evidence>
<reference evidence="2" key="2">
    <citation type="submission" date="2020-05" db="UniProtKB">
        <authorList>
            <consortium name="EnsemblMetazoa"/>
        </authorList>
    </citation>
    <scope>IDENTIFICATION</scope>
    <source>
        <strain evidence="2">IAEA</strain>
    </source>
</reference>
<dbReference type="Proteomes" id="UP000092445">
    <property type="component" value="Unassembled WGS sequence"/>
</dbReference>
<evidence type="ECO:0000256" key="1">
    <source>
        <dbReference type="SAM" id="Phobius"/>
    </source>
</evidence>
<name>A0A1B0ABI4_GLOPL</name>